<dbReference type="RefSeq" id="WP_113893198.1">
    <property type="nucleotide sequence ID" value="NZ_JANJGA010000001.1"/>
</dbReference>
<evidence type="ECO:0000256" key="1">
    <source>
        <dbReference type="SAM" id="SignalP"/>
    </source>
</evidence>
<feature type="chain" id="PRO_5016967273" evidence="1">
    <location>
        <begin position="18"/>
        <end position="80"/>
    </location>
</feature>
<protein>
    <submittedName>
        <fullName evidence="2">Uncharacterized protein</fullName>
    </submittedName>
</protein>
<evidence type="ECO:0000313" key="2">
    <source>
        <dbReference type="EMBL" id="RBQ29554.1"/>
    </source>
</evidence>
<evidence type="ECO:0000313" key="3">
    <source>
        <dbReference type="Proteomes" id="UP000252669"/>
    </source>
</evidence>
<organism evidence="2 3">
    <name type="scientific">Aliarcobacter vitoriensis</name>
    <dbReference type="NCBI Taxonomy" id="2011099"/>
    <lineage>
        <taxon>Bacteria</taxon>
        <taxon>Pseudomonadati</taxon>
        <taxon>Campylobacterota</taxon>
        <taxon>Epsilonproteobacteria</taxon>
        <taxon>Campylobacterales</taxon>
        <taxon>Arcobacteraceae</taxon>
        <taxon>Aliarcobacter</taxon>
    </lineage>
</organism>
<keyword evidence="3" id="KW-1185">Reference proteome</keyword>
<comment type="caution">
    <text evidence="2">The sequence shown here is derived from an EMBL/GenBank/DDBJ whole genome shotgun (WGS) entry which is preliminary data.</text>
</comment>
<gene>
    <name evidence="2" type="ORF">CRU91_02835</name>
</gene>
<keyword evidence="1" id="KW-0732">Signal</keyword>
<feature type="signal peptide" evidence="1">
    <location>
        <begin position="1"/>
        <end position="17"/>
    </location>
</feature>
<sequence length="80" mass="8936">MKKIAIFFILSSVFVFANEPKIDIKVGCVETKLNETTSIISCPSAEYKVVFELRGTKRAADEPVSIEKIGEVKPIIVNYK</sequence>
<name>A0A366MVD5_9BACT</name>
<reference evidence="2 3" key="1">
    <citation type="submission" date="2017-10" db="EMBL/GenBank/DDBJ databases">
        <title>Genomics of the genus Arcobacter.</title>
        <authorList>
            <person name="Perez-Cataluna A."/>
            <person name="Figueras M.J."/>
        </authorList>
    </citation>
    <scope>NUCLEOTIDE SEQUENCE [LARGE SCALE GENOMIC DNA]</scope>
    <source>
        <strain evidence="2 3">CECT 9230</strain>
    </source>
</reference>
<dbReference type="AlphaFoldDB" id="A0A366MVD5"/>
<dbReference type="Proteomes" id="UP000252669">
    <property type="component" value="Unassembled WGS sequence"/>
</dbReference>
<proteinExistence type="predicted"/>
<dbReference type="OrthoDB" id="5344523at2"/>
<accession>A0A366MVD5</accession>
<dbReference type="EMBL" id="PDKB01000004">
    <property type="protein sequence ID" value="RBQ29554.1"/>
    <property type="molecule type" value="Genomic_DNA"/>
</dbReference>